<organism evidence="2 3">
    <name type="scientific">Priestia megaterium</name>
    <name type="common">Bacillus megaterium</name>
    <dbReference type="NCBI Taxonomy" id="1404"/>
    <lineage>
        <taxon>Bacteria</taxon>
        <taxon>Bacillati</taxon>
        <taxon>Bacillota</taxon>
        <taxon>Bacilli</taxon>
        <taxon>Bacillales</taxon>
        <taxon>Bacillaceae</taxon>
        <taxon>Priestia</taxon>
    </lineage>
</organism>
<accession>A0A6H1NX03</accession>
<dbReference type="InterPro" id="IPR011528">
    <property type="entry name" value="NERD"/>
</dbReference>
<gene>
    <name evidence="2" type="ORF">HFZ78_02375</name>
</gene>
<proteinExistence type="predicted"/>
<dbReference type="AlphaFoldDB" id="A0A6H1NX03"/>
<feature type="domain" description="NERD" evidence="1">
    <location>
        <begin position="36"/>
        <end position="152"/>
    </location>
</feature>
<dbReference type="Proteomes" id="UP000501868">
    <property type="component" value="Chromosome"/>
</dbReference>
<protein>
    <submittedName>
        <fullName evidence="2">NERD domain-containing protein</fullName>
    </submittedName>
</protein>
<dbReference type="PROSITE" id="PS50965">
    <property type="entry name" value="NERD"/>
    <property type="match status" value="1"/>
</dbReference>
<reference evidence="2 3" key="1">
    <citation type="submission" date="2020-04" db="EMBL/GenBank/DDBJ databases">
        <title>Genome-Wide Identification of 5-Methylcytosine Sites in Bacterial Genomes By High-Throughput Sequencing of MspJI Restriction Fragments.</title>
        <authorList>
            <person name="Wu V."/>
        </authorList>
    </citation>
    <scope>NUCLEOTIDE SEQUENCE [LARGE SCALE GENOMIC DNA]</scope>
    <source>
        <strain evidence="2 3">S2</strain>
    </source>
</reference>
<reference evidence="2 3" key="2">
    <citation type="submission" date="2020-04" db="EMBL/GenBank/DDBJ databases">
        <authorList>
            <person name="Fomenkov A."/>
            <person name="Anton B.P."/>
            <person name="Roberts R.J."/>
        </authorList>
    </citation>
    <scope>NUCLEOTIDE SEQUENCE [LARGE SCALE GENOMIC DNA]</scope>
    <source>
        <strain evidence="2 3">S2</strain>
    </source>
</reference>
<evidence type="ECO:0000259" key="1">
    <source>
        <dbReference type="PROSITE" id="PS50965"/>
    </source>
</evidence>
<name>A0A6H1NX03_PRIMG</name>
<evidence type="ECO:0000313" key="2">
    <source>
        <dbReference type="EMBL" id="QIZ05737.1"/>
    </source>
</evidence>
<sequence length="319" mass="36752">MSLRIQKLEILLQGGRLPYNHPIYPEVVAEYKSRMAGYRGEKSLVFHLSMLPDEKYYIFHGIRLLYQGYYFQIDYLILCSAYALVLEVKNISGELKFEKDFNQTTCKKNGNEERIKNPVLQAKLQAKKLKGWLKEHNCTAIPIHYLVVNSNEKTTITSSSGNEQIARHICNSEDLIDKIDQIANFNKEEKLDSKEMKRIKRLLLSKHTPENPDILKQFNLSPSELLPGVKCPICSYLPMNLHNGTWCCPKCKLKSKTAHIPTINDYFLLVKPSITNAELRELLQIGSTSIASKFLTSMNLPFTGTYRNRVYHQPPKNQK</sequence>
<dbReference type="Pfam" id="PF08378">
    <property type="entry name" value="NERD"/>
    <property type="match status" value="1"/>
</dbReference>
<dbReference type="EMBL" id="CP051128">
    <property type="protein sequence ID" value="QIZ05737.1"/>
    <property type="molecule type" value="Genomic_DNA"/>
</dbReference>
<evidence type="ECO:0000313" key="3">
    <source>
        <dbReference type="Proteomes" id="UP000501868"/>
    </source>
</evidence>